<comment type="function">
    <text evidence="7">Tyrosine protein phosphatase which functions as a dosage-dependent inducer of mitotic progression.</text>
</comment>
<organism evidence="10 11">
    <name type="scientific">Orchesella dallaii</name>
    <dbReference type="NCBI Taxonomy" id="48710"/>
    <lineage>
        <taxon>Eukaryota</taxon>
        <taxon>Metazoa</taxon>
        <taxon>Ecdysozoa</taxon>
        <taxon>Arthropoda</taxon>
        <taxon>Hexapoda</taxon>
        <taxon>Collembola</taxon>
        <taxon>Entomobryomorpha</taxon>
        <taxon>Entomobryoidea</taxon>
        <taxon>Orchesellidae</taxon>
        <taxon>Orchesellinae</taxon>
        <taxon>Orchesella</taxon>
    </lineage>
</organism>
<reference evidence="10 11" key="1">
    <citation type="submission" date="2024-08" db="EMBL/GenBank/DDBJ databases">
        <authorList>
            <person name="Cucini C."/>
            <person name="Frati F."/>
        </authorList>
    </citation>
    <scope>NUCLEOTIDE SEQUENCE [LARGE SCALE GENOMIC DNA]</scope>
</reference>
<dbReference type="EMBL" id="CAXLJM020000051">
    <property type="protein sequence ID" value="CAL8114850.1"/>
    <property type="molecule type" value="Genomic_DNA"/>
</dbReference>
<comment type="catalytic activity">
    <reaction evidence="6 7">
        <text>O-phospho-L-tyrosyl-[protein] + H2O = L-tyrosyl-[protein] + phosphate</text>
        <dbReference type="Rhea" id="RHEA:10684"/>
        <dbReference type="Rhea" id="RHEA-COMP:10136"/>
        <dbReference type="Rhea" id="RHEA-COMP:20101"/>
        <dbReference type="ChEBI" id="CHEBI:15377"/>
        <dbReference type="ChEBI" id="CHEBI:43474"/>
        <dbReference type="ChEBI" id="CHEBI:46858"/>
        <dbReference type="ChEBI" id="CHEBI:61978"/>
        <dbReference type="EC" id="3.1.3.48"/>
    </reaction>
</comment>
<feature type="region of interest" description="Disordered" evidence="8">
    <location>
        <begin position="53"/>
        <end position="73"/>
    </location>
</feature>
<evidence type="ECO:0000256" key="8">
    <source>
        <dbReference type="SAM" id="MobiDB-lite"/>
    </source>
</evidence>
<keyword evidence="3 7" id="KW-0378">Hydrolase</keyword>
<comment type="caution">
    <text evidence="10">The sequence shown here is derived from an EMBL/GenBank/DDBJ whole genome shotgun (WGS) entry which is preliminary data.</text>
</comment>
<feature type="compositionally biased region" description="Basic and acidic residues" evidence="8">
    <location>
        <begin position="1"/>
        <end position="12"/>
    </location>
</feature>
<dbReference type="PRINTS" id="PR00716">
    <property type="entry name" value="MPIPHPHTASE"/>
</dbReference>
<dbReference type="InterPro" id="IPR001763">
    <property type="entry name" value="Rhodanese-like_dom"/>
</dbReference>
<dbReference type="EC" id="3.1.3.48" evidence="7"/>
<dbReference type="PANTHER" id="PTHR10828:SF17">
    <property type="entry name" value="PROTEIN-TYROSINE-PHOSPHATASE"/>
    <property type="match status" value="1"/>
</dbReference>
<dbReference type="InterPro" id="IPR036873">
    <property type="entry name" value="Rhodanese-like_dom_sf"/>
</dbReference>
<feature type="region of interest" description="Disordered" evidence="8">
    <location>
        <begin position="122"/>
        <end position="158"/>
    </location>
</feature>
<evidence type="ECO:0000256" key="6">
    <source>
        <dbReference type="ARBA" id="ARBA00051722"/>
    </source>
</evidence>
<dbReference type="PROSITE" id="PS50206">
    <property type="entry name" value="RHODANESE_3"/>
    <property type="match status" value="1"/>
</dbReference>
<evidence type="ECO:0000259" key="9">
    <source>
        <dbReference type="PROSITE" id="PS50206"/>
    </source>
</evidence>
<evidence type="ECO:0000256" key="5">
    <source>
        <dbReference type="ARBA" id="ARBA00023306"/>
    </source>
</evidence>
<sequence>MISRKPFADRNEIAVSQKDVSPEKKKETHHFELNGRTVSADSGFVSPETICRPKLSASRRSSPATGSQPFTSFRLEDSTESCHVAESQLPSLSIADLWNKPLKLSEPISTKVPRIHKLCSDQSNTPIRRSDLPPTKLSFDSCESSSDESPPANANLSRKAVGYRRSLSYHEPESCKKEPFRIVTTDGTPVFNPKRHKYENDENSPYKTYLEKSIFPVQEDKVEAGETRNTDRTSSLTPEVKRLCFARSQSESALTPTCSIKKALERIESNPNLIGDGSKSYALPFKLIGKHQDLKEITGETLADLLEGKLQHAVTSFKVIDCRYPYEYDGGHIKGAINLFTRKQIYEEFIQTKNGFQGGYTEERNIVIFHCEFSSQRGPDMCRYLRDTDRDSNAASYPCLYYPEMYVLFGGYKAFFEQYPALCVPETYLPMDHPNHLEDCRRFKSRTKSEYPLTHNDRFKKSKSQNKLPRTMSFAKKCNF</sequence>
<protein>
    <recommendedName>
        <fullName evidence="7">M-phase inducer phosphatase</fullName>
        <ecNumber evidence="7">3.1.3.48</ecNumber>
    </recommendedName>
</protein>
<dbReference type="PANTHER" id="PTHR10828">
    <property type="entry name" value="M-PHASE INDUCER PHOSPHATASE DUAL SPECIFICITY PHOSPHATASE CDC25"/>
    <property type="match status" value="1"/>
</dbReference>
<evidence type="ECO:0000256" key="3">
    <source>
        <dbReference type="ARBA" id="ARBA00022801"/>
    </source>
</evidence>
<feature type="compositionally biased region" description="Basic and acidic residues" evidence="8">
    <location>
        <begin position="20"/>
        <end position="33"/>
    </location>
</feature>
<keyword evidence="2 7" id="KW-0132">Cell division</keyword>
<evidence type="ECO:0000313" key="11">
    <source>
        <dbReference type="Proteomes" id="UP001642540"/>
    </source>
</evidence>
<keyword evidence="7" id="KW-0498">Mitosis</keyword>
<feature type="compositionally biased region" description="Low complexity" evidence="8">
    <location>
        <begin position="138"/>
        <end position="149"/>
    </location>
</feature>
<dbReference type="Pfam" id="PF00581">
    <property type="entry name" value="Rhodanese"/>
    <property type="match status" value="1"/>
</dbReference>
<proteinExistence type="inferred from homology"/>
<dbReference type="Proteomes" id="UP001642540">
    <property type="component" value="Unassembled WGS sequence"/>
</dbReference>
<dbReference type="InterPro" id="IPR000751">
    <property type="entry name" value="MPI_Phosphatase"/>
</dbReference>
<feature type="compositionally biased region" description="Polar residues" evidence="8">
    <location>
        <begin position="58"/>
        <end position="71"/>
    </location>
</feature>
<dbReference type="CDD" id="cd01530">
    <property type="entry name" value="Cdc25"/>
    <property type="match status" value="1"/>
</dbReference>
<evidence type="ECO:0000256" key="7">
    <source>
        <dbReference type="RuleBase" id="RU368028"/>
    </source>
</evidence>
<accession>A0ABP1R564</accession>
<keyword evidence="4 7" id="KW-0904">Protein phosphatase</keyword>
<evidence type="ECO:0000313" key="10">
    <source>
        <dbReference type="EMBL" id="CAL8114850.1"/>
    </source>
</evidence>
<keyword evidence="11" id="KW-1185">Reference proteome</keyword>
<evidence type="ECO:0000256" key="2">
    <source>
        <dbReference type="ARBA" id="ARBA00022618"/>
    </source>
</evidence>
<feature type="domain" description="Rhodanese" evidence="9">
    <location>
        <begin position="313"/>
        <end position="424"/>
    </location>
</feature>
<evidence type="ECO:0000256" key="1">
    <source>
        <dbReference type="ARBA" id="ARBA00011065"/>
    </source>
</evidence>
<dbReference type="SUPFAM" id="SSF52821">
    <property type="entry name" value="Rhodanese/Cell cycle control phosphatase"/>
    <property type="match status" value="1"/>
</dbReference>
<keyword evidence="5 7" id="KW-0131">Cell cycle</keyword>
<gene>
    <name evidence="10" type="ORF">ODALV1_LOCUS16629</name>
</gene>
<name>A0ABP1R564_9HEXA</name>
<feature type="region of interest" description="Disordered" evidence="8">
    <location>
        <begin position="1"/>
        <end position="34"/>
    </location>
</feature>
<dbReference type="SMART" id="SM00450">
    <property type="entry name" value="RHOD"/>
    <property type="match status" value="1"/>
</dbReference>
<evidence type="ECO:0000256" key="4">
    <source>
        <dbReference type="ARBA" id="ARBA00022912"/>
    </source>
</evidence>
<comment type="similarity">
    <text evidence="1 7">Belongs to the MPI phosphatase family.</text>
</comment>
<dbReference type="Gene3D" id="3.40.250.10">
    <property type="entry name" value="Rhodanese-like domain"/>
    <property type="match status" value="1"/>
</dbReference>